<reference evidence="9" key="1">
    <citation type="journal article" date="2013" name="Genome Announc.">
        <title>Draft genome sequence of the grapevine dieback fungus Eutypa lata UCR-EL1.</title>
        <authorList>
            <person name="Blanco-Ulate B."/>
            <person name="Rolshausen P.E."/>
            <person name="Cantu D."/>
        </authorList>
    </citation>
    <scope>NUCLEOTIDE SEQUENCE [LARGE SCALE GENOMIC DNA]</scope>
    <source>
        <strain evidence="9">UCR-EL1</strain>
    </source>
</reference>
<evidence type="ECO:0000313" key="8">
    <source>
        <dbReference type="EMBL" id="EMR69406.1"/>
    </source>
</evidence>
<protein>
    <submittedName>
        <fullName evidence="8">Putative integral membrane protein</fullName>
    </submittedName>
</protein>
<accession>M7THI2</accession>
<sequence>MENSTAASSNAYMIYTPIAVFVILCPLMVCNRMWCHWKNRGKLGLDDFVILTSLLCALTSGGIMFMGCRYGYGQHWKDLTPFQQRESMKYFYLCQITYKLSINLTKASILLLLHRIFNGIRWFRWSCIFVLTCVGMFCVAMVMATVFQCIPVAKAIDHSIPGHCINNAHFWYANSGFNISTDIVILVLPMVPVYGLSMPRMQKAGLAVVFALGIFVVITSCLRVTTIDIQAKTNDKTYDVASTTWTLVEMNVAIICACLPQIRPLMALLVPKIVTLYHKTCGRSDEGTTRASSATTHSTDK</sequence>
<dbReference type="eggNOG" id="ENOG502SHQF">
    <property type="taxonomic scope" value="Eukaryota"/>
</dbReference>
<gene>
    <name evidence="8" type="ORF">UCREL1_3574</name>
</gene>
<evidence type="ECO:0000256" key="6">
    <source>
        <dbReference type="SAM" id="Phobius"/>
    </source>
</evidence>
<feature type="transmembrane region" description="Helical" evidence="6">
    <location>
        <begin position="125"/>
        <end position="147"/>
    </location>
</feature>
<feature type="transmembrane region" description="Helical" evidence="6">
    <location>
        <begin position="245"/>
        <end position="262"/>
    </location>
</feature>
<evidence type="ECO:0000256" key="3">
    <source>
        <dbReference type="ARBA" id="ARBA00022989"/>
    </source>
</evidence>
<dbReference type="Pfam" id="PF20684">
    <property type="entry name" value="Fung_rhodopsin"/>
    <property type="match status" value="1"/>
</dbReference>
<dbReference type="EMBL" id="KB706091">
    <property type="protein sequence ID" value="EMR69406.1"/>
    <property type="molecule type" value="Genomic_DNA"/>
</dbReference>
<dbReference type="AlphaFoldDB" id="M7THI2"/>
<keyword evidence="2 6" id="KW-0812">Transmembrane</keyword>
<dbReference type="HOGENOM" id="CLU_028200_0_2_1"/>
<evidence type="ECO:0000256" key="4">
    <source>
        <dbReference type="ARBA" id="ARBA00023136"/>
    </source>
</evidence>
<comment type="similarity">
    <text evidence="5">Belongs to the SAT4 family.</text>
</comment>
<name>M7THI2_EUTLA</name>
<comment type="subcellular location">
    <subcellularLocation>
        <location evidence="1">Membrane</location>
        <topology evidence="1">Multi-pass membrane protein</topology>
    </subcellularLocation>
</comment>
<feature type="transmembrane region" description="Helical" evidence="6">
    <location>
        <begin position="12"/>
        <end position="29"/>
    </location>
</feature>
<dbReference type="PANTHER" id="PTHR33048">
    <property type="entry name" value="PTH11-LIKE INTEGRAL MEMBRANE PROTEIN (AFU_ORTHOLOGUE AFUA_5G11245)"/>
    <property type="match status" value="1"/>
</dbReference>
<evidence type="ECO:0000256" key="1">
    <source>
        <dbReference type="ARBA" id="ARBA00004141"/>
    </source>
</evidence>
<feature type="transmembrane region" description="Helical" evidence="6">
    <location>
        <begin position="90"/>
        <end position="113"/>
    </location>
</feature>
<feature type="transmembrane region" description="Helical" evidence="6">
    <location>
        <begin position="177"/>
        <end position="197"/>
    </location>
</feature>
<proteinExistence type="inferred from homology"/>
<feature type="domain" description="Rhodopsin" evidence="7">
    <location>
        <begin position="32"/>
        <end position="267"/>
    </location>
</feature>
<dbReference type="InterPro" id="IPR052337">
    <property type="entry name" value="SAT4-like"/>
</dbReference>
<feature type="transmembrane region" description="Helical" evidence="6">
    <location>
        <begin position="49"/>
        <end position="70"/>
    </location>
</feature>
<evidence type="ECO:0000313" key="9">
    <source>
        <dbReference type="Proteomes" id="UP000012174"/>
    </source>
</evidence>
<keyword evidence="4 6" id="KW-0472">Membrane</keyword>
<keyword evidence="9" id="KW-1185">Reference proteome</keyword>
<keyword evidence="3 6" id="KW-1133">Transmembrane helix</keyword>
<dbReference type="Proteomes" id="UP000012174">
    <property type="component" value="Unassembled WGS sequence"/>
</dbReference>
<dbReference type="OMA" id="ANVMWTI"/>
<feature type="transmembrane region" description="Helical" evidence="6">
    <location>
        <begin position="204"/>
        <end position="225"/>
    </location>
</feature>
<dbReference type="KEGG" id="ela:UCREL1_3574"/>
<dbReference type="OrthoDB" id="5417844at2759"/>
<dbReference type="InterPro" id="IPR049326">
    <property type="entry name" value="Rhodopsin_dom_fungi"/>
</dbReference>
<dbReference type="GO" id="GO:0016020">
    <property type="term" value="C:membrane"/>
    <property type="evidence" value="ECO:0007669"/>
    <property type="project" value="UniProtKB-SubCell"/>
</dbReference>
<evidence type="ECO:0000256" key="2">
    <source>
        <dbReference type="ARBA" id="ARBA00022692"/>
    </source>
</evidence>
<evidence type="ECO:0000256" key="5">
    <source>
        <dbReference type="ARBA" id="ARBA00038359"/>
    </source>
</evidence>
<organism evidence="8 9">
    <name type="scientific">Eutypa lata (strain UCR-EL1)</name>
    <name type="common">Grapevine dieback disease fungus</name>
    <name type="synonym">Eutypa armeniacae</name>
    <dbReference type="NCBI Taxonomy" id="1287681"/>
    <lineage>
        <taxon>Eukaryota</taxon>
        <taxon>Fungi</taxon>
        <taxon>Dikarya</taxon>
        <taxon>Ascomycota</taxon>
        <taxon>Pezizomycotina</taxon>
        <taxon>Sordariomycetes</taxon>
        <taxon>Xylariomycetidae</taxon>
        <taxon>Xylariales</taxon>
        <taxon>Diatrypaceae</taxon>
        <taxon>Eutypa</taxon>
    </lineage>
</organism>
<evidence type="ECO:0000259" key="7">
    <source>
        <dbReference type="Pfam" id="PF20684"/>
    </source>
</evidence>
<dbReference type="PANTHER" id="PTHR33048:SF55">
    <property type="entry name" value="INTEGRAL MEMBRANE PROTEIN"/>
    <property type="match status" value="1"/>
</dbReference>